<dbReference type="Pfam" id="PF03591">
    <property type="entry name" value="AzlC"/>
    <property type="match status" value="1"/>
</dbReference>
<dbReference type="EMBL" id="QJVC01000012">
    <property type="protein sequence ID" value="PYI38075.1"/>
    <property type="molecule type" value="Genomic_DNA"/>
</dbReference>
<dbReference type="PANTHER" id="PTHR34979">
    <property type="entry name" value="INNER MEMBRANE PROTEIN YGAZ"/>
    <property type="match status" value="1"/>
</dbReference>
<keyword evidence="6 8" id="KW-1133">Transmembrane helix</keyword>
<evidence type="ECO:0000256" key="5">
    <source>
        <dbReference type="ARBA" id="ARBA00022692"/>
    </source>
</evidence>
<dbReference type="AlphaFoldDB" id="A0A2V5IND5"/>
<feature type="transmembrane region" description="Helical" evidence="8">
    <location>
        <begin position="162"/>
        <end position="181"/>
    </location>
</feature>
<name>A0A2V5IND5_9MICC</name>
<keyword evidence="5 8" id="KW-0812">Transmembrane</keyword>
<gene>
    <name evidence="9" type="ORF">CVS30_11850</name>
</gene>
<accession>A0A2V5IND5</accession>
<evidence type="ECO:0000256" key="3">
    <source>
        <dbReference type="ARBA" id="ARBA00022448"/>
    </source>
</evidence>
<evidence type="ECO:0000256" key="1">
    <source>
        <dbReference type="ARBA" id="ARBA00004651"/>
    </source>
</evidence>
<proteinExistence type="inferred from homology"/>
<evidence type="ECO:0000313" key="10">
    <source>
        <dbReference type="Proteomes" id="UP000247980"/>
    </source>
</evidence>
<keyword evidence="7 8" id="KW-0472">Membrane</keyword>
<reference evidence="9 10" key="1">
    <citation type="submission" date="2018-05" db="EMBL/GenBank/DDBJ databases">
        <title>Genetic diversity of glacier-inhabiting Cryobacterium bacteria in China and description of Cryobacterium mengkeensis sp. nov. and Arthrobacter glacialis sp. nov.</title>
        <authorList>
            <person name="Liu Q."/>
            <person name="Xin Y.-H."/>
        </authorList>
    </citation>
    <scope>NUCLEOTIDE SEQUENCE [LARGE SCALE GENOMIC DNA]</scope>
    <source>
        <strain evidence="9 10">B7</strain>
    </source>
</reference>
<dbReference type="OrthoDB" id="5195391at2"/>
<dbReference type="GO" id="GO:0005886">
    <property type="term" value="C:plasma membrane"/>
    <property type="evidence" value="ECO:0007669"/>
    <property type="project" value="UniProtKB-SubCell"/>
</dbReference>
<feature type="transmembrane region" description="Helical" evidence="8">
    <location>
        <begin position="188"/>
        <end position="213"/>
    </location>
</feature>
<dbReference type="InterPro" id="IPR011606">
    <property type="entry name" value="Brnchd-chn_aa_trnsp_permease"/>
</dbReference>
<evidence type="ECO:0000256" key="8">
    <source>
        <dbReference type="SAM" id="Phobius"/>
    </source>
</evidence>
<dbReference type="Proteomes" id="UP000247980">
    <property type="component" value="Unassembled WGS sequence"/>
</dbReference>
<feature type="transmembrane region" description="Helical" evidence="8">
    <location>
        <begin position="15"/>
        <end position="36"/>
    </location>
</feature>
<evidence type="ECO:0000256" key="2">
    <source>
        <dbReference type="ARBA" id="ARBA00010735"/>
    </source>
</evidence>
<keyword evidence="3" id="KW-0813">Transport</keyword>
<comment type="similarity">
    <text evidence="2">Belongs to the AzlC family.</text>
</comment>
<evidence type="ECO:0000313" key="9">
    <source>
        <dbReference type="EMBL" id="PYI38075.1"/>
    </source>
</evidence>
<organism evidence="9 10">
    <name type="scientific">Arthrobacter psychrolactophilus</name>
    <dbReference type="NCBI Taxonomy" id="92442"/>
    <lineage>
        <taxon>Bacteria</taxon>
        <taxon>Bacillati</taxon>
        <taxon>Actinomycetota</taxon>
        <taxon>Actinomycetes</taxon>
        <taxon>Micrococcales</taxon>
        <taxon>Micrococcaceae</taxon>
        <taxon>Arthrobacter</taxon>
    </lineage>
</organism>
<protein>
    <submittedName>
        <fullName evidence="9">Branched-chain amino acid permease</fullName>
    </submittedName>
</protein>
<evidence type="ECO:0000256" key="4">
    <source>
        <dbReference type="ARBA" id="ARBA00022475"/>
    </source>
</evidence>
<evidence type="ECO:0000256" key="7">
    <source>
        <dbReference type="ARBA" id="ARBA00023136"/>
    </source>
</evidence>
<comment type="subcellular location">
    <subcellularLocation>
        <location evidence="1">Cell membrane</location>
        <topology evidence="1">Multi-pass membrane protein</topology>
    </subcellularLocation>
</comment>
<evidence type="ECO:0000256" key="6">
    <source>
        <dbReference type="ARBA" id="ARBA00022989"/>
    </source>
</evidence>
<dbReference type="PANTHER" id="PTHR34979:SF1">
    <property type="entry name" value="INNER MEMBRANE PROTEIN YGAZ"/>
    <property type="match status" value="1"/>
</dbReference>
<feature type="transmembrane region" description="Helical" evidence="8">
    <location>
        <begin position="130"/>
        <end position="156"/>
    </location>
</feature>
<comment type="caution">
    <text evidence="9">The sequence shown here is derived from an EMBL/GenBank/DDBJ whole genome shotgun (WGS) entry which is preliminary data.</text>
</comment>
<sequence>MLVMRSLYRTVGSGGTRNIVLVCLSVLIMGISYGLAANTAGVPLWGNILLAVLVLAGSSEFLFVAAVGAGVPPILAAATSALVNTRHLVFGFTLAKILGKGGRRWIAAHLINDEAVALAIAEPTPERRRLLYWATGLGILLVWPVGALLGGLLGGIVPDPRVLGIDAVLPAVLIAVAIPALKERPAIAIATLGTGLAIILTPFVPAGIAPILALTTVPLAMIRKRVQV</sequence>
<keyword evidence="10" id="KW-1185">Reference proteome</keyword>
<dbReference type="GO" id="GO:1903785">
    <property type="term" value="P:L-valine transmembrane transport"/>
    <property type="evidence" value="ECO:0007669"/>
    <property type="project" value="TreeGrafter"/>
</dbReference>
<keyword evidence="4" id="KW-1003">Cell membrane</keyword>